<proteinExistence type="predicted"/>
<comment type="caution">
    <text evidence="1">The sequence shown here is derived from an EMBL/GenBank/DDBJ whole genome shotgun (WGS) entry which is preliminary data.</text>
</comment>
<dbReference type="EMBL" id="JACGWM010000005">
    <property type="protein sequence ID" value="KAL0372850.1"/>
    <property type="molecule type" value="Genomic_DNA"/>
</dbReference>
<gene>
    <name evidence="1" type="ORF">Scaly_0966600</name>
</gene>
<accession>A0AAW2QYX8</accession>
<reference evidence="1" key="2">
    <citation type="journal article" date="2024" name="Plant">
        <title>Genomic evolution and insights into agronomic trait innovations of Sesamum species.</title>
        <authorList>
            <person name="Miao H."/>
            <person name="Wang L."/>
            <person name="Qu L."/>
            <person name="Liu H."/>
            <person name="Sun Y."/>
            <person name="Le M."/>
            <person name="Wang Q."/>
            <person name="Wei S."/>
            <person name="Zheng Y."/>
            <person name="Lin W."/>
            <person name="Duan Y."/>
            <person name="Cao H."/>
            <person name="Xiong S."/>
            <person name="Wang X."/>
            <person name="Wei L."/>
            <person name="Li C."/>
            <person name="Ma Q."/>
            <person name="Ju M."/>
            <person name="Zhao R."/>
            <person name="Li G."/>
            <person name="Mu C."/>
            <person name="Tian Q."/>
            <person name="Mei H."/>
            <person name="Zhang T."/>
            <person name="Gao T."/>
            <person name="Zhang H."/>
        </authorList>
    </citation>
    <scope>NUCLEOTIDE SEQUENCE</scope>
    <source>
        <strain evidence="1">KEN8</strain>
    </source>
</reference>
<dbReference type="AlphaFoldDB" id="A0AAW2QYX8"/>
<organism evidence="1">
    <name type="scientific">Sesamum calycinum</name>
    <dbReference type="NCBI Taxonomy" id="2727403"/>
    <lineage>
        <taxon>Eukaryota</taxon>
        <taxon>Viridiplantae</taxon>
        <taxon>Streptophyta</taxon>
        <taxon>Embryophyta</taxon>
        <taxon>Tracheophyta</taxon>
        <taxon>Spermatophyta</taxon>
        <taxon>Magnoliopsida</taxon>
        <taxon>eudicotyledons</taxon>
        <taxon>Gunneridae</taxon>
        <taxon>Pentapetalae</taxon>
        <taxon>asterids</taxon>
        <taxon>lamiids</taxon>
        <taxon>Lamiales</taxon>
        <taxon>Pedaliaceae</taxon>
        <taxon>Sesamum</taxon>
    </lineage>
</organism>
<keyword evidence="1" id="KW-0762">Sugar transport</keyword>
<sequence length="148" mass="16610">MFDPIVPTADRHQCDHVLRSSVKTLGFADDASLMSAVVTGLVNVCHCGFDLGGRQVWEAGPILGRWDSDDRLSDRAFPLDALPYEVRAFLLWGMGDSNDAVRLLFVPETRNVPIEEMNRVWKAHWFWGKYIPDDAVGLSHNKSSDHDA</sequence>
<evidence type="ECO:0000313" key="1">
    <source>
        <dbReference type="EMBL" id="KAL0372850.1"/>
    </source>
</evidence>
<name>A0AAW2QYX8_9LAMI</name>
<keyword evidence="1" id="KW-0813">Transport</keyword>
<reference evidence="1" key="1">
    <citation type="submission" date="2020-06" db="EMBL/GenBank/DDBJ databases">
        <authorList>
            <person name="Li T."/>
            <person name="Hu X."/>
            <person name="Zhang T."/>
            <person name="Song X."/>
            <person name="Zhang H."/>
            <person name="Dai N."/>
            <person name="Sheng W."/>
            <person name="Hou X."/>
            <person name="Wei L."/>
        </authorList>
    </citation>
    <scope>NUCLEOTIDE SEQUENCE</scope>
    <source>
        <strain evidence="1">KEN8</strain>
        <tissue evidence="1">Leaf</tissue>
    </source>
</reference>
<protein>
    <submittedName>
        <fullName evidence="1">Sugar transport protein 4</fullName>
    </submittedName>
</protein>